<sequence>MEARHISSGPPSPPLSRLPDISSLPLSPHQTFDLSPSDLRPLATNNCTATSSTTASTTKLRRLPVLPPLDAPLVVSPTRLWFFSLVYVKVGYSDLERLKTINLEAICTPADYNTRPLDTIYSNFIDALPVLGIGANGELVSFVDPECKLELCDDLEVMSTINLEAICTPADYNTRPLDTIYSNFIDALPVLGIGANGELVSFVDPECKLELCDDLEVMSIAAFVGKGLCGGFGWKKKTRKRNGERHFWISQTSTINLEAICTPADYNTRPLDTIYSNFIDALPVCFIYCACACRVYGVSVGDLEGCECFLLCLDQRFLMHLLLQLLQPVRSKWVSLQDCNSSTTLRFRSTISDGGIGGIQFAAAQLPLLELMDCGMTISFGSGAIFSLVSGMGGPNLAANAVTSGVFFALVQGGIFQVGL</sequence>
<dbReference type="EMBL" id="CM046400">
    <property type="protein sequence ID" value="KAI8526097.1"/>
    <property type="molecule type" value="Genomic_DNA"/>
</dbReference>
<evidence type="ECO:0000313" key="1">
    <source>
        <dbReference type="EMBL" id="KAI8526097.1"/>
    </source>
</evidence>
<comment type="caution">
    <text evidence="1">The sequence shown here is derived from an EMBL/GenBank/DDBJ whole genome shotgun (WGS) entry which is preliminary data.</text>
</comment>
<proteinExistence type="predicted"/>
<evidence type="ECO:0000313" key="2">
    <source>
        <dbReference type="Proteomes" id="UP001062846"/>
    </source>
</evidence>
<protein>
    <submittedName>
        <fullName evidence="1">Uncharacterized protein</fullName>
    </submittedName>
</protein>
<organism evidence="1 2">
    <name type="scientific">Rhododendron molle</name>
    <name type="common">Chinese azalea</name>
    <name type="synonym">Azalea mollis</name>
    <dbReference type="NCBI Taxonomy" id="49168"/>
    <lineage>
        <taxon>Eukaryota</taxon>
        <taxon>Viridiplantae</taxon>
        <taxon>Streptophyta</taxon>
        <taxon>Embryophyta</taxon>
        <taxon>Tracheophyta</taxon>
        <taxon>Spermatophyta</taxon>
        <taxon>Magnoliopsida</taxon>
        <taxon>eudicotyledons</taxon>
        <taxon>Gunneridae</taxon>
        <taxon>Pentapetalae</taxon>
        <taxon>asterids</taxon>
        <taxon>Ericales</taxon>
        <taxon>Ericaceae</taxon>
        <taxon>Ericoideae</taxon>
        <taxon>Rhodoreae</taxon>
        <taxon>Rhododendron</taxon>
    </lineage>
</organism>
<accession>A0ACC0LCL6</accession>
<name>A0ACC0LCL6_RHOML</name>
<reference evidence="1" key="1">
    <citation type="submission" date="2022-02" db="EMBL/GenBank/DDBJ databases">
        <title>Plant Genome Project.</title>
        <authorList>
            <person name="Zhang R.-G."/>
        </authorList>
    </citation>
    <scope>NUCLEOTIDE SEQUENCE</scope>
    <source>
        <strain evidence="1">AT1</strain>
    </source>
</reference>
<dbReference type="Proteomes" id="UP001062846">
    <property type="component" value="Chromosome 13"/>
</dbReference>
<keyword evidence="2" id="KW-1185">Reference proteome</keyword>
<gene>
    <name evidence="1" type="ORF">RHMOL_Rhmol13G0282700</name>
</gene>